<dbReference type="EMBL" id="CP111020">
    <property type="protein sequence ID" value="WAR14475.1"/>
    <property type="molecule type" value="Genomic_DNA"/>
</dbReference>
<gene>
    <name evidence="1" type="ORF">MAR_004580</name>
</gene>
<protein>
    <recommendedName>
        <fullName evidence="3">Reverse transcriptase</fullName>
    </recommendedName>
</protein>
<sequence>MVNNVPELKEYNELFDSGNPARRSCDLTINAQDMVEEQEVSDIEDCIFNSHITEEEVLLSVKSLKDGKAAGEDYLPPEFFKISINHILPLMVKLFNRIFSDGYFPEAWSKSIIVPIFKKGDPNITKNFR</sequence>
<dbReference type="Proteomes" id="UP001164746">
    <property type="component" value="Chromosome 9"/>
</dbReference>
<evidence type="ECO:0000313" key="1">
    <source>
        <dbReference type="EMBL" id="WAR14475.1"/>
    </source>
</evidence>
<name>A0ABY7EX85_MYAAR</name>
<feature type="non-terminal residue" evidence="1">
    <location>
        <position position="129"/>
    </location>
</feature>
<dbReference type="PANTHER" id="PTHR19446">
    <property type="entry name" value="REVERSE TRANSCRIPTASES"/>
    <property type="match status" value="1"/>
</dbReference>
<evidence type="ECO:0000313" key="2">
    <source>
        <dbReference type="Proteomes" id="UP001164746"/>
    </source>
</evidence>
<organism evidence="1 2">
    <name type="scientific">Mya arenaria</name>
    <name type="common">Soft-shell clam</name>
    <dbReference type="NCBI Taxonomy" id="6604"/>
    <lineage>
        <taxon>Eukaryota</taxon>
        <taxon>Metazoa</taxon>
        <taxon>Spiralia</taxon>
        <taxon>Lophotrochozoa</taxon>
        <taxon>Mollusca</taxon>
        <taxon>Bivalvia</taxon>
        <taxon>Autobranchia</taxon>
        <taxon>Heteroconchia</taxon>
        <taxon>Euheterodonta</taxon>
        <taxon>Imparidentia</taxon>
        <taxon>Neoheterodontei</taxon>
        <taxon>Myida</taxon>
        <taxon>Myoidea</taxon>
        <taxon>Myidae</taxon>
        <taxon>Mya</taxon>
    </lineage>
</organism>
<evidence type="ECO:0008006" key="3">
    <source>
        <dbReference type="Google" id="ProtNLM"/>
    </source>
</evidence>
<reference evidence="1" key="1">
    <citation type="submission" date="2022-11" db="EMBL/GenBank/DDBJ databases">
        <title>Centuries of genome instability and evolution in soft-shell clam transmissible cancer (bioRxiv).</title>
        <authorList>
            <person name="Hart S.F.M."/>
            <person name="Yonemitsu M.A."/>
            <person name="Giersch R.M."/>
            <person name="Beal B.F."/>
            <person name="Arriagada G."/>
            <person name="Davis B.W."/>
            <person name="Ostrander E.A."/>
            <person name="Goff S.P."/>
            <person name="Metzger M.J."/>
        </authorList>
    </citation>
    <scope>NUCLEOTIDE SEQUENCE</scope>
    <source>
        <strain evidence="1">MELC-2E11</strain>
        <tissue evidence="1">Siphon/mantle</tissue>
    </source>
</reference>
<accession>A0ABY7EX85</accession>
<proteinExistence type="predicted"/>
<keyword evidence="2" id="KW-1185">Reference proteome</keyword>